<organism evidence="2 3">
    <name type="scientific">Rotaria magnacalcarata</name>
    <dbReference type="NCBI Taxonomy" id="392030"/>
    <lineage>
        <taxon>Eukaryota</taxon>
        <taxon>Metazoa</taxon>
        <taxon>Spiralia</taxon>
        <taxon>Gnathifera</taxon>
        <taxon>Rotifera</taxon>
        <taxon>Eurotatoria</taxon>
        <taxon>Bdelloidea</taxon>
        <taxon>Philodinida</taxon>
        <taxon>Philodinidae</taxon>
        <taxon>Rotaria</taxon>
    </lineage>
</organism>
<dbReference type="Pfam" id="PF01593">
    <property type="entry name" value="Amino_oxidase"/>
    <property type="match status" value="1"/>
</dbReference>
<evidence type="ECO:0000313" key="2">
    <source>
        <dbReference type="EMBL" id="CAF4347598.1"/>
    </source>
</evidence>
<dbReference type="GO" id="GO:0016491">
    <property type="term" value="F:oxidoreductase activity"/>
    <property type="evidence" value="ECO:0007669"/>
    <property type="project" value="InterPro"/>
</dbReference>
<protein>
    <recommendedName>
        <fullName evidence="1">Amine oxidase domain-containing protein</fullName>
    </recommendedName>
</protein>
<dbReference type="InterPro" id="IPR050281">
    <property type="entry name" value="Flavin_monoamine_oxidase"/>
</dbReference>
<reference evidence="2" key="1">
    <citation type="submission" date="2021-02" db="EMBL/GenBank/DDBJ databases">
        <authorList>
            <person name="Nowell W R."/>
        </authorList>
    </citation>
    <scope>NUCLEOTIDE SEQUENCE</scope>
</reference>
<dbReference type="Gene3D" id="3.50.50.60">
    <property type="entry name" value="FAD/NAD(P)-binding domain"/>
    <property type="match status" value="1"/>
</dbReference>
<gene>
    <name evidence="2" type="ORF">GIL414_LOCUS27831</name>
</gene>
<dbReference type="EMBL" id="CAJOBJ010045402">
    <property type="protein sequence ID" value="CAF4347598.1"/>
    <property type="molecule type" value="Genomic_DNA"/>
</dbReference>
<feature type="domain" description="Amine oxidase" evidence="1">
    <location>
        <begin position="3"/>
        <end position="65"/>
    </location>
</feature>
<comment type="caution">
    <text evidence="2">The sequence shown here is derived from an EMBL/GenBank/DDBJ whole genome shotgun (WGS) entry which is preliminary data.</text>
</comment>
<dbReference type="PANTHER" id="PTHR10742">
    <property type="entry name" value="FLAVIN MONOAMINE OXIDASE"/>
    <property type="match status" value="1"/>
</dbReference>
<dbReference type="InterPro" id="IPR036188">
    <property type="entry name" value="FAD/NAD-bd_sf"/>
</dbReference>
<dbReference type="AlphaFoldDB" id="A0A8S2UJI1"/>
<proteinExistence type="predicted"/>
<dbReference type="SUPFAM" id="SSF51905">
    <property type="entry name" value="FAD/NAD(P)-binding domain"/>
    <property type="match status" value="1"/>
</dbReference>
<evidence type="ECO:0000259" key="1">
    <source>
        <dbReference type="Pfam" id="PF01593"/>
    </source>
</evidence>
<dbReference type="Proteomes" id="UP000681720">
    <property type="component" value="Unassembled WGS sequence"/>
</dbReference>
<feature type="non-terminal residue" evidence="2">
    <location>
        <position position="65"/>
    </location>
</feature>
<evidence type="ECO:0000313" key="3">
    <source>
        <dbReference type="Proteomes" id="UP000681720"/>
    </source>
</evidence>
<dbReference type="InterPro" id="IPR002937">
    <property type="entry name" value="Amino_oxidase"/>
</dbReference>
<sequence>MALTDYLARDLDNIRLEQVVKKIVYNEKFVEVSTTDGQVYRAEFVLITVPLGVMKSKQIEFNPSL</sequence>
<accession>A0A8S2UJI1</accession>
<name>A0A8S2UJI1_9BILA</name>
<dbReference type="PANTHER" id="PTHR10742:SF410">
    <property type="entry name" value="LYSINE-SPECIFIC HISTONE DEMETHYLASE 2"/>
    <property type="match status" value="1"/>
</dbReference>